<proteinExistence type="predicted"/>
<sequence>MDDESDVRVDEDLDRGAFVLRVDGVEAGRADVRRRRGDAPAIVLVHTEVDEAYAGRGLAGRVVRAVFDAARAEGVAVVPRCPYAQRWLRSHPEYLVDVPPRDRAELGLSEPQTEEAS</sequence>
<dbReference type="InterPro" id="IPR045057">
    <property type="entry name" value="Gcn5-rel_NAT"/>
</dbReference>
<comment type="caution">
    <text evidence="3">The sequence shown here is derived from an EMBL/GenBank/DDBJ whole genome shotgun (WGS) entry which is preliminary data.</text>
</comment>
<accession>A0A2U1EC59</accession>
<protein>
    <submittedName>
        <fullName evidence="3">Uncharacterized protein</fullName>
    </submittedName>
</protein>
<dbReference type="InterPro" id="IPR016181">
    <property type="entry name" value="Acyl_CoA_acyltransferase"/>
</dbReference>
<gene>
    <name evidence="3" type="ORF">C8D89_12414</name>
</gene>
<dbReference type="RefSeq" id="WP_116711062.1">
    <property type="nucleotide sequence ID" value="NZ_QEKW01000024.1"/>
</dbReference>
<keyword evidence="4" id="KW-1185">Reference proteome</keyword>
<dbReference type="Gene3D" id="3.40.630.30">
    <property type="match status" value="1"/>
</dbReference>
<dbReference type="InterPro" id="IPR031165">
    <property type="entry name" value="GNAT_YJDJ"/>
</dbReference>
<name>A0A2U1EC59_9PSEU</name>
<organism evidence="3 4">
    <name type="scientific">Actinomycetospora cinnamomea</name>
    <dbReference type="NCBI Taxonomy" id="663609"/>
    <lineage>
        <taxon>Bacteria</taxon>
        <taxon>Bacillati</taxon>
        <taxon>Actinomycetota</taxon>
        <taxon>Actinomycetes</taxon>
        <taxon>Pseudonocardiales</taxon>
        <taxon>Pseudonocardiaceae</taxon>
        <taxon>Actinomycetospora</taxon>
    </lineage>
</organism>
<dbReference type="AlphaFoldDB" id="A0A2U1EC59"/>
<dbReference type="Proteomes" id="UP000245639">
    <property type="component" value="Unassembled WGS sequence"/>
</dbReference>
<evidence type="ECO:0000313" key="3">
    <source>
        <dbReference type="EMBL" id="PVY97477.1"/>
    </source>
</evidence>
<dbReference type="EMBL" id="QEKW01000024">
    <property type="protein sequence ID" value="PVY97477.1"/>
    <property type="molecule type" value="Genomic_DNA"/>
</dbReference>
<dbReference type="CDD" id="cd04301">
    <property type="entry name" value="NAT_SF"/>
    <property type="match status" value="1"/>
</dbReference>
<dbReference type="Pfam" id="PF14542">
    <property type="entry name" value="Acetyltransf_CG"/>
    <property type="match status" value="1"/>
</dbReference>
<dbReference type="PROSITE" id="PS51186">
    <property type="entry name" value="GNAT"/>
    <property type="match status" value="1"/>
</dbReference>
<feature type="domain" description="N-acetyltransferase" evidence="1">
    <location>
        <begin position="1"/>
        <end position="117"/>
    </location>
</feature>
<evidence type="ECO:0000259" key="1">
    <source>
        <dbReference type="PROSITE" id="PS51186"/>
    </source>
</evidence>
<evidence type="ECO:0000259" key="2">
    <source>
        <dbReference type="PROSITE" id="PS51729"/>
    </source>
</evidence>
<dbReference type="PANTHER" id="PTHR31435">
    <property type="entry name" value="PROTEIN NATD1"/>
    <property type="match status" value="1"/>
</dbReference>
<dbReference type="PROSITE" id="PS51729">
    <property type="entry name" value="GNAT_YJDJ"/>
    <property type="match status" value="1"/>
</dbReference>
<dbReference type="PANTHER" id="PTHR31435:SF10">
    <property type="entry name" value="BSR4717 PROTEIN"/>
    <property type="match status" value="1"/>
</dbReference>
<dbReference type="GO" id="GO:0016747">
    <property type="term" value="F:acyltransferase activity, transferring groups other than amino-acyl groups"/>
    <property type="evidence" value="ECO:0007669"/>
    <property type="project" value="InterPro"/>
</dbReference>
<dbReference type="OrthoDB" id="5405911at2"/>
<feature type="domain" description="N-acetyltransferase" evidence="2">
    <location>
        <begin position="10"/>
        <end position="99"/>
    </location>
</feature>
<evidence type="ECO:0000313" key="4">
    <source>
        <dbReference type="Proteomes" id="UP000245639"/>
    </source>
</evidence>
<dbReference type="InterPro" id="IPR000182">
    <property type="entry name" value="GNAT_dom"/>
</dbReference>
<dbReference type="SUPFAM" id="SSF55729">
    <property type="entry name" value="Acyl-CoA N-acyltransferases (Nat)"/>
    <property type="match status" value="1"/>
</dbReference>
<reference evidence="3 4" key="1">
    <citation type="submission" date="2018-04" db="EMBL/GenBank/DDBJ databases">
        <title>Genomic Encyclopedia of Type Strains, Phase IV (KMG-IV): sequencing the most valuable type-strain genomes for metagenomic binning, comparative biology and taxonomic classification.</title>
        <authorList>
            <person name="Goeker M."/>
        </authorList>
    </citation>
    <scope>NUCLEOTIDE SEQUENCE [LARGE SCALE GENOMIC DNA]</scope>
    <source>
        <strain evidence="3 4">DSM 45771</strain>
    </source>
</reference>